<evidence type="ECO:0000313" key="2">
    <source>
        <dbReference type="Proteomes" id="UP000179807"/>
    </source>
</evidence>
<dbReference type="GeneID" id="94833419"/>
<dbReference type="Proteomes" id="UP000179807">
    <property type="component" value="Unassembled WGS sequence"/>
</dbReference>
<evidence type="ECO:0000313" key="1">
    <source>
        <dbReference type="EMBL" id="OHT13787.1"/>
    </source>
</evidence>
<gene>
    <name evidence="1" type="ORF">TRFO_16010</name>
</gene>
<protein>
    <submittedName>
        <fullName evidence="1">Uncharacterized protein</fullName>
    </submittedName>
</protein>
<organism evidence="1 2">
    <name type="scientific">Tritrichomonas foetus</name>
    <dbReference type="NCBI Taxonomy" id="1144522"/>
    <lineage>
        <taxon>Eukaryota</taxon>
        <taxon>Metamonada</taxon>
        <taxon>Parabasalia</taxon>
        <taxon>Tritrichomonadida</taxon>
        <taxon>Tritrichomonadidae</taxon>
        <taxon>Tritrichomonas</taxon>
    </lineage>
</organism>
<comment type="caution">
    <text evidence="1">The sequence shown here is derived from an EMBL/GenBank/DDBJ whole genome shotgun (WGS) entry which is preliminary data.</text>
</comment>
<name>A0A1J4KRB5_9EUKA</name>
<dbReference type="EMBL" id="MLAK01000476">
    <property type="protein sequence ID" value="OHT13787.1"/>
    <property type="molecule type" value="Genomic_DNA"/>
</dbReference>
<keyword evidence="2" id="KW-1185">Reference proteome</keyword>
<proteinExistence type="predicted"/>
<dbReference type="RefSeq" id="XP_068366923.1">
    <property type="nucleotide sequence ID" value="XM_068498715.1"/>
</dbReference>
<dbReference type="VEuPathDB" id="TrichDB:TRFO_16010"/>
<sequence>MFFSIARNRGNFDDGYETNEYETAQVTEWRPSRFSNKQYNKFQIGSIPKNNNRFNNGQNSINNINISHNNNAKPGKKIIQNHRNNKRYNKRSFAFKVDSQQQKGNENRQDSLNLISIDVDKNSQNLLICTQETVNMAPTSTVFFNPVRIHDTNAIIVALKHDKFLREKNFTKSFDSLSSMSTAKDRIISHSSVFELRPNIAQ</sequence>
<dbReference type="AlphaFoldDB" id="A0A1J4KRB5"/>
<accession>A0A1J4KRB5</accession>
<reference evidence="1" key="1">
    <citation type="submission" date="2016-10" db="EMBL/GenBank/DDBJ databases">
        <authorList>
            <person name="Benchimol M."/>
            <person name="Almeida L.G."/>
            <person name="Vasconcelos A.T."/>
            <person name="Perreira-Neves A."/>
            <person name="Rosa I.A."/>
            <person name="Tasca T."/>
            <person name="Bogo M.R."/>
            <person name="de Souza W."/>
        </authorList>
    </citation>
    <scope>NUCLEOTIDE SEQUENCE [LARGE SCALE GENOMIC DNA]</scope>
    <source>
        <strain evidence="1">K</strain>
    </source>
</reference>